<organism evidence="1 2">
    <name type="scientific">Liparis tanakae</name>
    <name type="common">Tanaka's snailfish</name>
    <dbReference type="NCBI Taxonomy" id="230148"/>
    <lineage>
        <taxon>Eukaryota</taxon>
        <taxon>Metazoa</taxon>
        <taxon>Chordata</taxon>
        <taxon>Craniata</taxon>
        <taxon>Vertebrata</taxon>
        <taxon>Euteleostomi</taxon>
        <taxon>Actinopterygii</taxon>
        <taxon>Neopterygii</taxon>
        <taxon>Teleostei</taxon>
        <taxon>Neoteleostei</taxon>
        <taxon>Acanthomorphata</taxon>
        <taxon>Eupercaria</taxon>
        <taxon>Perciformes</taxon>
        <taxon>Cottioidei</taxon>
        <taxon>Cottales</taxon>
        <taxon>Liparidae</taxon>
        <taxon>Liparis</taxon>
    </lineage>
</organism>
<evidence type="ECO:0000313" key="1">
    <source>
        <dbReference type="EMBL" id="TNN28859.1"/>
    </source>
</evidence>
<accession>A0A4Z2EJ80</accession>
<protein>
    <submittedName>
        <fullName evidence="1">Uncharacterized protein</fullName>
    </submittedName>
</protein>
<dbReference type="Proteomes" id="UP000314294">
    <property type="component" value="Unassembled WGS sequence"/>
</dbReference>
<proteinExistence type="predicted"/>
<name>A0A4Z2EJ80_9TELE</name>
<evidence type="ECO:0000313" key="2">
    <source>
        <dbReference type="Proteomes" id="UP000314294"/>
    </source>
</evidence>
<reference evidence="1 2" key="1">
    <citation type="submission" date="2019-03" db="EMBL/GenBank/DDBJ databases">
        <title>First draft genome of Liparis tanakae, snailfish: a comprehensive survey of snailfish specific genes.</title>
        <authorList>
            <person name="Kim W."/>
            <person name="Song I."/>
            <person name="Jeong J.-H."/>
            <person name="Kim D."/>
            <person name="Kim S."/>
            <person name="Ryu S."/>
            <person name="Song J.Y."/>
            <person name="Lee S.K."/>
        </authorList>
    </citation>
    <scope>NUCLEOTIDE SEQUENCE [LARGE SCALE GENOMIC DNA]</scope>
    <source>
        <tissue evidence="1">Muscle</tissue>
    </source>
</reference>
<comment type="caution">
    <text evidence="1">The sequence shown here is derived from an EMBL/GenBank/DDBJ whole genome shotgun (WGS) entry which is preliminary data.</text>
</comment>
<gene>
    <name evidence="1" type="ORF">EYF80_060992</name>
</gene>
<sequence length="64" mass="7068">MPCPRLYVASASGTTSRSRRCSAPTRSSSRTLFFSACFCRCSASCSAACRPEFSWEDTTFSHWA</sequence>
<dbReference type="AlphaFoldDB" id="A0A4Z2EJ80"/>
<dbReference type="EMBL" id="SRLO01006350">
    <property type="protein sequence ID" value="TNN28859.1"/>
    <property type="molecule type" value="Genomic_DNA"/>
</dbReference>
<keyword evidence="2" id="KW-1185">Reference proteome</keyword>